<dbReference type="Gene3D" id="3.90.226.10">
    <property type="entry name" value="2-enoyl-CoA Hydratase, Chain A, domain 1"/>
    <property type="match status" value="1"/>
</dbReference>
<accession>I0IFK4</accession>
<dbReference type="STRING" id="1142394.PSMK_18830"/>
<comment type="similarity">
    <text evidence="1">Belongs to the peptidase S49 family.</text>
</comment>
<dbReference type="KEGG" id="phm:PSMK_18830"/>
<dbReference type="GO" id="GO:0006508">
    <property type="term" value="P:proteolysis"/>
    <property type="evidence" value="ECO:0007669"/>
    <property type="project" value="UniProtKB-KW"/>
</dbReference>
<keyword evidence="3 6" id="KW-0378">Hydrolase</keyword>
<keyword evidence="2" id="KW-0645">Protease</keyword>
<dbReference type="Proteomes" id="UP000007881">
    <property type="component" value="Chromosome"/>
</dbReference>
<evidence type="ECO:0000256" key="1">
    <source>
        <dbReference type="ARBA" id="ARBA00008683"/>
    </source>
</evidence>
<name>I0IFK4_PHYMF</name>
<dbReference type="PANTHER" id="PTHR42987:SF4">
    <property type="entry name" value="PROTEASE SOHB-RELATED"/>
    <property type="match status" value="1"/>
</dbReference>
<evidence type="ECO:0000313" key="6">
    <source>
        <dbReference type="EMBL" id="BAM04042.1"/>
    </source>
</evidence>
<evidence type="ECO:0000256" key="4">
    <source>
        <dbReference type="ARBA" id="ARBA00022825"/>
    </source>
</evidence>
<protein>
    <submittedName>
        <fullName evidence="6">Putative signal peptide peptidase</fullName>
        <ecNumber evidence="6">3.4.21.-</ecNumber>
    </submittedName>
</protein>
<dbReference type="InterPro" id="IPR047272">
    <property type="entry name" value="S49_SppA_C"/>
</dbReference>
<evidence type="ECO:0000259" key="5">
    <source>
        <dbReference type="Pfam" id="PF01343"/>
    </source>
</evidence>
<dbReference type="Pfam" id="PF01343">
    <property type="entry name" value="Peptidase_S49"/>
    <property type="match status" value="1"/>
</dbReference>
<feature type="domain" description="Peptidase S49" evidence="5">
    <location>
        <begin position="111"/>
        <end position="260"/>
    </location>
</feature>
<dbReference type="EMBL" id="AP012338">
    <property type="protein sequence ID" value="BAM04042.1"/>
    <property type="molecule type" value="Genomic_DNA"/>
</dbReference>
<dbReference type="SUPFAM" id="SSF52096">
    <property type="entry name" value="ClpP/crotonase"/>
    <property type="match status" value="1"/>
</dbReference>
<dbReference type="Gene3D" id="6.20.330.10">
    <property type="match status" value="1"/>
</dbReference>
<keyword evidence="7" id="KW-1185">Reference proteome</keyword>
<dbReference type="InterPro" id="IPR029045">
    <property type="entry name" value="ClpP/crotonase-like_dom_sf"/>
</dbReference>
<organism evidence="6 7">
    <name type="scientific">Phycisphaera mikurensis (strain NBRC 102666 / KCTC 22515 / FYK2301M01)</name>
    <dbReference type="NCBI Taxonomy" id="1142394"/>
    <lineage>
        <taxon>Bacteria</taxon>
        <taxon>Pseudomonadati</taxon>
        <taxon>Planctomycetota</taxon>
        <taxon>Phycisphaerae</taxon>
        <taxon>Phycisphaerales</taxon>
        <taxon>Phycisphaeraceae</taxon>
        <taxon>Phycisphaera</taxon>
    </lineage>
</organism>
<gene>
    <name evidence="6" type="ordered locus">PSMK_18830</name>
</gene>
<dbReference type="EC" id="3.4.21.-" evidence="6"/>
<dbReference type="InterPro" id="IPR002142">
    <property type="entry name" value="Peptidase_S49"/>
</dbReference>
<evidence type="ECO:0000256" key="3">
    <source>
        <dbReference type="ARBA" id="ARBA00022801"/>
    </source>
</evidence>
<dbReference type="AlphaFoldDB" id="I0IFK4"/>
<dbReference type="GO" id="GO:0008236">
    <property type="term" value="F:serine-type peptidase activity"/>
    <property type="evidence" value="ECO:0007669"/>
    <property type="project" value="UniProtKB-KW"/>
</dbReference>
<dbReference type="PANTHER" id="PTHR42987">
    <property type="entry name" value="PEPTIDASE S49"/>
    <property type="match status" value="1"/>
</dbReference>
<dbReference type="eggNOG" id="COG0616">
    <property type="taxonomic scope" value="Bacteria"/>
</dbReference>
<proteinExistence type="inferred from homology"/>
<reference evidence="6 7" key="1">
    <citation type="submission" date="2012-02" db="EMBL/GenBank/DDBJ databases">
        <title>Complete genome sequence of Phycisphaera mikurensis NBRC 102666.</title>
        <authorList>
            <person name="Ankai A."/>
            <person name="Hosoyama A."/>
            <person name="Terui Y."/>
            <person name="Sekine M."/>
            <person name="Fukai R."/>
            <person name="Kato Y."/>
            <person name="Nakamura S."/>
            <person name="Yamada-Narita S."/>
            <person name="Kawakoshi A."/>
            <person name="Fukunaga Y."/>
            <person name="Yamazaki S."/>
            <person name="Fujita N."/>
        </authorList>
    </citation>
    <scope>NUCLEOTIDE SEQUENCE [LARGE SCALE GENOMIC DNA]</scope>
    <source>
        <strain evidence="7">NBRC 102666 / KCTC 22515 / FYK2301M01</strain>
    </source>
</reference>
<dbReference type="MEROPS" id="S49.A08"/>
<dbReference type="CDD" id="cd07023">
    <property type="entry name" value="S49_Sppa_N_C"/>
    <property type="match status" value="1"/>
</dbReference>
<keyword evidence="4" id="KW-0720">Serine protease</keyword>
<evidence type="ECO:0000256" key="2">
    <source>
        <dbReference type="ARBA" id="ARBA00022670"/>
    </source>
</evidence>
<sequence>MLSSLAVALLLFSLLLNLYLGALVYAMTAGPAETVLREGVGIDPKHVAVLPVVGVIDEEMAWFCGEALRSLEKPGRLPDALILRVESGGGGVTASDRIWHELERFQERHPDLPVVASFGGVAASGGYYVAAGTDRIFIEPTGFTGSIGVIAQVPTLAGAMDKLGVDWVTLVADGSPRKDNANNLYRDWTEADRAVVATLIDDAYERFASVVVAGRPALDEDSVGGVADGSVFTSAAAVENGLVDEVGYLEDAIASVSTTLGVADAEEARVTILERGGGGLLGLLGARTGDPFAEASADFSSGRVAAADLRRLIESVGRLRIAYRMR</sequence>
<dbReference type="HOGENOM" id="CLU_046540_0_3_0"/>
<evidence type="ECO:0000313" key="7">
    <source>
        <dbReference type="Proteomes" id="UP000007881"/>
    </source>
</evidence>